<dbReference type="Gene3D" id="2.60.40.1120">
    <property type="entry name" value="Carboxypeptidase-like, regulatory domain"/>
    <property type="match status" value="1"/>
</dbReference>
<evidence type="ECO:0000256" key="2">
    <source>
        <dbReference type="ARBA" id="ARBA00022448"/>
    </source>
</evidence>
<keyword evidence="3 8" id="KW-1134">Transmembrane beta strand</keyword>
<dbReference type="Proteomes" id="UP001501758">
    <property type="component" value="Unassembled WGS sequence"/>
</dbReference>
<evidence type="ECO:0000256" key="6">
    <source>
        <dbReference type="ARBA" id="ARBA00023136"/>
    </source>
</evidence>
<dbReference type="Pfam" id="PF13715">
    <property type="entry name" value="CarbopepD_reg_2"/>
    <property type="match status" value="1"/>
</dbReference>
<evidence type="ECO:0000259" key="12">
    <source>
        <dbReference type="Pfam" id="PF07715"/>
    </source>
</evidence>
<keyword evidence="10" id="KW-0732">Signal</keyword>
<dbReference type="InterPro" id="IPR000531">
    <property type="entry name" value="Beta-barrel_TonB"/>
</dbReference>
<dbReference type="PROSITE" id="PS52016">
    <property type="entry name" value="TONB_DEPENDENT_REC_3"/>
    <property type="match status" value="1"/>
</dbReference>
<keyword evidence="7 8" id="KW-0998">Cell outer membrane</keyword>
<dbReference type="Pfam" id="PF00593">
    <property type="entry name" value="TonB_dep_Rec_b-barrel"/>
    <property type="match status" value="1"/>
</dbReference>
<keyword evidence="4 8" id="KW-0812">Transmembrane</keyword>
<dbReference type="InterPro" id="IPR023997">
    <property type="entry name" value="TonB-dep_OMP_SusC/RagA_CS"/>
</dbReference>
<proteinExistence type="inferred from homology"/>
<comment type="subcellular location">
    <subcellularLocation>
        <location evidence="1 8">Cell outer membrane</location>
        <topology evidence="1 8">Multi-pass membrane protein</topology>
    </subcellularLocation>
</comment>
<dbReference type="Pfam" id="PF07715">
    <property type="entry name" value="Plug"/>
    <property type="match status" value="1"/>
</dbReference>
<dbReference type="NCBIfam" id="TIGR04056">
    <property type="entry name" value="OMP_RagA_SusC"/>
    <property type="match status" value="1"/>
</dbReference>
<feature type="chain" id="PRO_5046020775" evidence="10">
    <location>
        <begin position="26"/>
        <end position="1007"/>
    </location>
</feature>
<evidence type="ECO:0000256" key="1">
    <source>
        <dbReference type="ARBA" id="ARBA00004571"/>
    </source>
</evidence>
<organism evidence="13 14">
    <name type="scientific">Aquimarina litoralis</name>
    <dbReference type="NCBI Taxonomy" id="584605"/>
    <lineage>
        <taxon>Bacteria</taxon>
        <taxon>Pseudomonadati</taxon>
        <taxon>Bacteroidota</taxon>
        <taxon>Flavobacteriia</taxon>
        <taxon>Flavobacteriales</taxon>
        <taxon>Flavobacteriaceae</taxon>
        <taxon>Aquimarina</taxon>
    </lineage>
</organism>
<evidence type="ECO:0000256" key="9">
    <source>
        <dbReference type="RuleBase" id="RU003357"/>
    </source>
</evidence>
<feature type="domain" description="TonB-dependent receptor-like beta-barrel" evidence="11">
    <location>
        <begin position="426"/>
        <end position="768"/>
    </location>
</feature>
<keyword evidence="6 8" id="KW-0472">Membrane</keyword>
<evidence type="ECO:0000256" key="7">
    <source>
        <dbReference type="ARBA" id="ARBA00023237"/>
    </source>
</evidence>
<keyword evidence="2 8" id="KW-0813">Transport</keyword>
<dbReference type="InterPro" id="IPR023996">
    <property type="entry name" value="TonB-dep_OMP_SusC/RagA"/>
</dbReference>
<evidence type="ECO:0000259" key="11">
    <source>
        <dbReference type="Pfam" id="PF00593"/>
    </source>
</evidence>
<dbReference type="SUPFAM" id="SSF49464">
    <property type="entry name" value="Carboxypeptidase regulatory domain-like"/>
    <property type="match status" value="1"/>
</dbReference>
<evidence type="ECO:0000256" key="4">
    <source>
        <dbReference type="ARBA" id="ARBA00022692"/>
    </source>
</evidence>
<gene>
    <name evidence="13" type="ORF">GCM10009430_32900</name>
</gene>
<feature type="domain" description="TonB-dependent receptor plug" evidence="12">
    <location>
        <begin position="118"/>
        <end position="236"/>
    </location>
</feature>
<dbReference type="InterPro" id="IPR008969">
    <property type="entry name" value="CarboxyPept-like_regulatory"/>
</dbReference>
<dbReference type="Gene3D" id="2.40.170.20">
    <property type="entry name" value="TonB-dependent receptor, beta-barrel domain"/>
    <property type="match status" value="1"/>
</dbReference>
<comment type="similarity">
    <text evidence="8 9">Belongs to the TonB-dependent receptor family.</text>
</comment>
<dbReference type="SUPFAM" id="SSF56935">
    <property type="entry name" value="Porins"/>
    <property type="match status" value="1"/>
</dbReference>
<dbReference type="InterPro" id="IPR036942">
    <property type="entry name" value="Beta-barrel_TonB_sf"/>
</dbReference>
<evidence type="ECO:0000256" key="8">
    <source>
        <dbReference type="PROSITE-ProRule" id="PRU01360"/>
    </source>
</evidence>
<dbReference type="NCBIfam" id="TIGR04057">
    <property type="entry name" value="SusC_RagA_signa"/>
    <property type="match status" value="1"/>
</dbReference>
<keyword evidence="14" id="KW-1185">Reference proteome</keyword>
<evidence type="ECO:0000313" key="14">
    <source>
        <dbReference type="Proteomes" id="UP001501758"/>
    </source>
</evidence>
<comment type="caution">
    <text evidence="13">The sequence shown here is derived from an EMBL/GenBank/DDBJ whole genome shotgun (WGS) entry which is preliminary data.</text>
</comment>
<dbReference type="Gene3D" id="2.170.130.10">
    <property type="entry name" value="TonB-dependent receptor, plug domain"/>
    <property type="match status" value="1"/>
</dbReference>
<evidence type="ECO:0000256" key="5">
    <source>
        <dbReference type="ARBA" id="ARBA00023077"/>
    </source>
</evidence>
<protein>
    <submittedName>
        <fullName evidence="13">TonB-dependent receptor</fullName>
    </submittedName>
</protein>
<accession>A0ABP3UCW4</accession>
<dbReference type="InterPro" id="IPR012910">
    <property type="entry name" value="Plug_dom"/>
</dbReference>
<evidence type="ECO:0000313" key="13">
    <source>
        <dbReference type="EMBL" id="GAA0726178.1"/>
    </source>
</evidence>
<sequence>MPSMKNLIKLSIAIAMFVCSGLIQAQEKTVTGMVTDPSGIPLPGTNILVKNTDNGVQTDFDGNYSIEANIGDILIFSYVGFETQEIIITSSLAINVTLKDNVEGLDQVVIIGYGSSSKKQITTSVASIKADGIADINTPSVQSLMTSKVTGVQITQLSGRVESGIKVRVRGVSTVGASQEPLYVLDGVPLINDDESINNSPINPLIGLNPNDIESIDFLKDASSAAIYGARGTNGVIIITTKKGKAEKTKVTLNTASGWNFATNKREYLNAEQYVDFYTEAALNSGLSLSEIESRFDQLSLGRDWRNNEVDTDWQDLALVEGITQDIDLSASGGTKSLTYFVSTSYNKTEGIILGNELDRYTLRAKVDADITAKSKIGVNVNLSKVTIDRLSNDNAFISPLQSIAQSPLTPALLEDGTANVDGNSTLFQNFLGQEQTGRFVTNIWRTTANMYGDFYINDYLRFKSEVGYDSNNQNAERFSGSLTEFASAGGVGTVSNAITERYILTNYLTYKRNLGDAVDFSATLGGSFEETNRRSQFSIGQGFPSDDLQTLDNAVLITNGGSNKTKYNFLSYFARSRFSIAEKYLLNLSIRRDGSSRFGQDSQFGWFPAASAAWIVSNERFLNSSYFLSNLKLRGSWGITGNAEIGDFASKDLFGVTTYNERLGVSPIQIGDDELRWEKTTQYDLGVDFGLFNNLISGEFDYYNKTTNDLLFNQPIPGTSGFTSTVRNIGEIVNKGIEVSLNARIISKPSITWNIGTLFTKNTNEVTNLPSGDIIDGVNIIREGETLSSFYLYEYAGVDPANGDALFYTNTLNADGSLDKSTTNNLSNANRIVTGNPFPEYQVGLTNTLKVNGFDFQFTFQGEFGASIFDQAGKFSSGNGKFFDNQTIDQLDRWQNPGDITDVPQARLNQDNGQADSTRYLQEADFIRLRNITLGYTINPIFSKKFFLEKVRFYFSGLNLFTITDYDGYDPESTADFNGNSGVRTGISFYSAPPAKTYSLGVSIEF</sequence>
<feature type="signal peptide" evidence="10">
    <location>
        <begin position="1"/>
        <end position="25"/>
    </location>
</feature>
<keyword evidence="5 9" id="KW-0798">TonB box</keyword>
<keyword evidence="13" id="KW-0675">Receptor</keyword>
<evidence type="ECO:0000256" key="10">
    <source>
        <dbReference type="SAM" id="SignalP"/>
    </source>
</evidence>
<name>A0ABP3UCW4_9FLAO</name>
<dbReference type="EMBL" id="BAAAGE010000003">
    <property type="protein sequence ID" value="GAA0726178.1"/>
    <property type="molecule type" value="Genomic_DNA"/>
</dbReference>
<reference evidence="14" key="1">
    <citation type="journal article" date="2019" name="Int. J. Syst. Evol. Microbiol.">
        <title>The Global Catalogue of Microorganisms (GCM) 10K type strain sequencing project: providing services to taxonomists for standard genome sequencing and annotation.</title>
        <authorList>
            <consortium name="The Broad Institute Genomics Platform"/>
            <consortium name="The Broad Institute Genome Sequencing Center for Infectious Disease"/>
            <person name="Wu L."/>
            <person name="Ma J."/>
        </authorList>
    </citation>
    <scope>NUCLEOTIDE SEQUENCE [LARGE SCALE GENOMIC DNA]</scope>
    <source>
        <strain evidence="14">JCM 15974</strain>
    </source>
</reference>
<evidence type="ECO:0000256" key="3">
    <source>
        <dbReference type="ARBA" id="ARBA00022452"/>
    </source>
</evidence>
<dbReference type="InterPro" id="IPR039426">
    <property type="entry name" value="TonB-dep_rcpt-like"/>
</dbReference>
<dbReference type="InterPro" id="IPR037066">
    <property type="entry name" value="Plug_dom_sf"/>
</dbReference>